<dbReference type="InterPro" id="IPR036291">
    <property type="entry name" value="NAD(P)-bd_dom_sf"/>
</dbReference>
<name>A0A8J4DQP3_9ACTN</name>
<evidence type="ECO:0000256" key="1">
    <source>
        <dbReference type="ARBA" id="ARBA00007870"/>
    </source>
</evidence>
<dbReference type="AlphaFoldDB" id="A0A8J4DQP3"/>
<dbReference type="Gene3D" id="3.40.50.720">
    <property type="entry name" value="NAD(P)-binding Rossmann-like Domain"/>
    <property type="match status" value="1"/>
</dbReference>
<dbReference type="InterPro" id="IPR013752">
    <property type="entry name" value="KPA_reductase"/>
</dbReference>
<comment type="similarity">
    <text evidence="1 4">Belongs to the ketopantoate reductase family.</text>
</comment>
<dbReference type="GO" id="GO:0005737">
    <property type="term" value="C:cytoplasm"/>
    <property type="evidence" value="ECO:0007669"/>
    <property type="project" value="TreeGrafter"/>
</dbReference>
<keyword evidence="2 4" id="KW-0521">NADP</keyword>
<protein>
    <recommendedName>
        <fullName evidence="4">2-dehydropantoate 2-reductase</fullName>
        <ecNumber evidence="4">1.1.1.169</ecNumber>
    </recommendedName>
    <alternativeName>
        <fullName evidence="4">Ketopantoate reductase</fullName>
    </alternativeName>
</protein>
<sequence length="319" mass="33043">MRFVIYGAGAVGGVIGARLAAGGADVVLIARGAHLEALRRDGLRVESAAGSARFALPAVGAPQEIDWRPGDVVILTVKSTETAAALAALAACAPPDVPVVCAQNGVSNERAALRMLPDIYALCVMLPAEHLSPGVVVQGSSPVPGILDLGRYPRAVDATAEAVAGALRAGGFDSVARPDAMRFKYRKLLLNLGNALEALCGRLDDGATEALDVLRAEGTAALDAAGVDYASAAEDRARRGDTLRVDVPRGGGSTWQSLRRGTGRVEADHLNGEIVLLGRLHGVPTPANDLVRRLVNAAARAGRPPGELTPSAFLRLLRR</sequence>
<keyword evidence="4" id="KW-0566">Pantothenate biosynthesis</keyword>
<comment type="function">
    <text evidence="4">Catalyzes the NADPH-dependent reduction of ketopantoate into pantoic acid.</text>
</comment>
<feature type="domain" description="Ketopantoate reductase N-terminal" evidence="5">
    <location>
        <begin position="4"/>
        <end position="140"/>
    </location>
</feature>
<dbReference type="Gene3D" id="1.10.1040.10">
    <property type="entry name" value="N-(1-d-carboxylethyl)-l-norvaline Dehydrogenase, domain 2"/>
    <property type="match status" value="1"/>
</dbReference>
<evidence type="ECO:0000259" key="6">
    <source>
        <dbReference type="Pfam" id="PF08546"/>
    </source>
</evidence>
<dbReference type="SUPFAM" id="SSF51735">
    <property type="entry name" value="NAD(P)-binding Rossmann-fold domains"/>
    <property type="match status" value="1"/>
</dbReference>
<keyword evidence="3 4" id="KW-0560">Oxidoreductase</keyword>
<dbReference type="PANTHER" id="PTHR21708:SF26">
    <property type="entry name" value="2-DEHYDROPANTOATE 2-REDUCTASE"/>
    <property type="match status" value="1"/>
</dbReference>
<organism evidence="7 8">
    <name type="scientific">Virgisporangium aliadipatigenens</name>
    <dbReference type="NCBI Taxonomy" id="741659"/>
    <lineage>
        <taxon>Bacteria</taxon>
        <taxon>Bacillati</taxon>
        <taxon>Actinomycetota</taxon>
        <taxon>Actinomycetes</taxon>
        <taxon>Micromonosporales</taxon>
        <taxon>Micromonosporaceae</taxon>
        <taxon>Virgisporangium</taxon>
    </lineage>
</organism>
<evidence type="ECO:0000259" key="5">
    <source>
        <dbReference type="Pfam" id="PF02558"/>
    </source>
</evidence>
<dbReference type="PANTHER" id="PTHR21708">
    <property type="entry name" value="PROBABLE 2-DEHYDROPANTOATE 2-REDUCTASE"/>
    <property type="match status" value="1"/>
</dbReference>
<dbReference type="InterPro" id="IPR013332">
    <property type="entry name" value="KPR_N"/>
</dbReference>
<dbReference type="UniPathway" id="UPA00028">
    <property type="reaction ID" value="UER00004"/>
</dbReference>
<dbReference type="InterPro" id="IPR013328">
    <property type="entry name" value="6PGD_dom2"/>
</dbReference>
<evidence type="ECO:0000313" key="8">
    <source>
        <dbReference type="Proteomes" id="UP000619260"/>
    </source>
</evidence>
<dbReference type="Pfam" id="PF08546">
    <property type="entry name" value="ApbA_C"/>
    <property type="match status" value="1"/>
</dbReference>
<dbReference type="GO" id="GO:0015940">
    <property type="term" value="P:pantothenate biosynthetic process"/>
    <property type="evidence" value="ECO:0007669"/>
    <property type="project" value="UniProtKB-UniPathway"/>
</dbReference>
<feature type="domain" description="Ketopantoate reductase C-terminal" evidence="6">
    <location>
        <begin position="207"/>
        <end position="297"/>
    </location>
</feature>
<keyword evidence="8" id="KW-1185">Reference proteome</keyword>
<dbReference type="RefSeq" id="WP_203899076.1">
    <property type="nucleotide sequence ID" value="NZ_BOPF01000007.1"/>
</dbReference>
<evidence type="ECO:0000313" key="7">
    <source>
        <dbReference type="EMBL" id="GIJ45552.1"/>
    </source>
</evidence>
<evidence type="ECO:0000256" key="4">
    <source>
        <dbReference type="RuleBase" id="RU362068"/>
    </source>
</evidence>
<dbReference type="SUPFAM" id="SSF48179">
    <property type="entry name" value="6-phosphogluconate dehydrogenase C-terminal domain-like"/>
    <property type="match status" value="1"/>
</dbReference>
<accession>A0A8J4DQP3</accession>
<evidence type="ECO:0000256" key="3">
    <source>
        <dbReference type="ARBA" id="ARBA00023002"/>
    </source>
</evidence>
<dbReference type="NCBIfam" id="TIGR00745">
    <property type="entry name" value="apbA_panE"/>
    <property type="match status" value="1"/>
</dbReference>
<proteinExistence type="inferred from homology"/>
<reference evidence="7" key="1">
    <citation type="submission" date="2021-01" db="EMBL/GenBank/DDBJ databases">
        <title>Whole genome shotgun sequence of Virgisporangium aliadipatigenens NBRC 105644.</title>
        <authorList>
            <person name="Komaki H."/>
            <person name="Tamura T."/>
        </authorList>
    </citation>
    <scope>NUCLEOTIDE SEQUENCE</scope>
    <source>
        <strain evidence="7">NBRC 105644</strain>
    </source>
</reference>
<dbReference type="InterPro" id="IPR051402">
    <property type="entry name" value="KPR-Related"/>
</dbReference>
<dbReference type="InterPro" id="IPR008927">
    <property type="entry name" value="6-PGluconate_DH-like_C_sf"/>
</dbReference>
<comment type="caution">
    <text evidence="7">The sequence shown here is derived from an EMBL/GenBank/DDBJ whole genome shotgun (WGS) entry which is preliminary data.</text>
</comment>
<dbReference type="Proteomes" id="UP000619260">
    <property type="component" value="Unassembled WGS sequence"/>
</dbReference>
<dbReference type="InterPro" id="IPR003710">
    <property type="entry name" value="ApbA"/>
</dbReference>
<comment type="catalytic activity">
    <reaction evidence="4">
        <text>(R)-pantoate + NADP(+) = 2-dehydropantoate + NADPH + H(+)</text>
        <dbReference type="Rhea" id="RHEA:16233"/>
        <dbReference type="ChEBI" id="CHEBI:11561"/>
        <dbReference type="ChEBI" id="CHEBI:15378"/>
        <dbReference type="ChEBI" id="CHEBI:15980"/>
        <dbReference type="ChEBI" id="CHEBI:57783"/>
        <dbReference type="ChEBI" id="CHEBI:58349"/>
        <dbReference type="EC" id="1.1.1.169"/>
    </reaction>
</comment>
<dbReference type="EMBL" id="BOPF01000007">
    <property type="protein sequence ID" value="GIJ45552.1"/>
    <property type="molecule type" value="Genomic_DNA"/>
</dbReference>
<comment type="pathway">
    <text evidence="4">Cofactor biosynthesis; (R)-pantothenate biosynthesis; (R)-pantoate from 3-methyl-2-oxobutanoate: step 2/2.</text>
</comment>
<gene>
    <name evidence="7" type="ORF">Val02_24380</name>
</gene>
<dbReference type="GO" id="GO:0008677">
    <property type="term" value="F:2-dehydropantoate 2-reductase activity"/>
    <property type="evidence" value="ECO:0007669"/>
    <property type="project" value="UniProtKB-EC"/>
</dbReference>
<dbReference type="EC" id="1.1.1.169" evidence="4"/>
<evidence type="ECO:0000256" key="2">
    <source>
        <dbReference type="ARBA" id="ARBA00022857"/>
    </source>
</evidence>
<dbReference type="Pfam" id="PF02558">
    <property type="entry name" value="ApbA"/>
    <property type="match status" value="1"/>
</dbReference>